<name>A0ABN9VZL5_9DINO</name>
<evidence type="ECO:0000313" key="3">
    <source>
        <dbReference type="Proteomes" id="UP001189429"/>
    </source>
</evidence>
<feature type="region of interest" description="Disordered" evidence="1">
    <location>
        <begin position="319"/>
        <end position="345"/>
    </location>
</feature>
<dbReference type="EMBL" id="CAUYUJ010017913">
    <property type="protein sequence ID" value="CAK0879045.1"/>
    <property type="molecule type" value="Genomic_DNA"/>
</dbReference>
<gene>
    <name evidence="2" type="ORF">PCOR1329_LOCUS62591</name>
</gene>
<dbReference type="Proteomes" id="UP001189429">
    <property type="component" value="Unassembled WGS sequence"/>
</dbReference>
<evidence type="ECO:0000313" key="2">
    <source>
        <dbReference type="EMBL" id="CAK0879045.1"/>
    </source>
</evidence>
<accession>A0ABN9VZL5</accession>
<reference evidence="2" key="1">
    <citation type="submission" date="2023-10" db="EMBL/GenBank/DDBJ databases">
        <authorList>
            <person name="Chen Y."/>
            <person name="Shah S."/>
            <person name="Dougan E. K."/>
            <person name="Thang M."/>
            <person name="Chan C."/>
        </authorList>
    </citation>
    <scope>NUCLEOTIDE SEQUENCE [LARGE SCALE GENOMIC DNA]</scope>
</reference>
<keyword evidence="3" id="KW-1185">Reference proteome</keyword>
<protein>
    <submittedName>
        <fullName evidence="2">Uncharacterized protein</fullName>
    </submittedName>
</protein>
<comment type="caution">
    <text evidence="2">The sequence shown here is derived from an EMBL/GenBank/DDBJ whole genome shotgun (WGS) entry which is preliminary data.</text>
</comment>
<proteinExistence type="predicted"/>
<evidence type="ECO:0000256" key="1">
    <source>
        <dbReference type="SAM" id="MobiDB-lite"/>
    </source>
</evidence>
<organism evidence="2 3">
    <name type="scientific">Prorocentrum cordatum</name>
    <dbReference type="NCBI Taxonomy" id="2364126"/>
    <lineage>
        <taxon>Eukaryota</taxon>
        <taxon>Sar</taxon>
        <taxon>Alveolata</taxon>
        <taxon>Dinophyceae</taxon>
        <taxon>Prorocentrales</taxon>
        <taxon>Prorocentraceae</taxon>
        <taxon>Prorocentrum</taxon>
    </lineage>
</organism>
<feature type="compositionally biased region" description="Basic residues" evidence="1">
    <location>
        <begin position="1"/>
        <end position="14"/>
    </location>
</feature>
<sequence length="559" mass="63033">MKASRRAARCRYGPKRRDARLATGAPPDADDWLHVCQKPGSEGGTQVEPIVWEEWRAEREGETYDYEIDDPELTSLVKTDVQNLRSYFRDAPKRRVVPEGTAPLELWHMCLFPRWRMQQEIGVGASEGPPDNKTRWFLLHVGLLKIRRHSITPLYWHRSQAAALPKSLMVGPLGKRVVHWGDIRADLSLIKCADDLNMVILADFGTSLEGFLGEIRLSDEILNEKLALFGLGQNMSNQQLLFHFSRLSHTCKKILRGHPRLAEGTPKDEARYPGPFLVQRESAAHEIGERLQVLNYWKVAPSEVEMAVRRLGMYQGWAKDPESSGQAQAERKPKHFKQSSQGDTAPRMLVNTMARLVLGDSPEIAAMAACVFLKVELLMGSGLAAACLKAGKPCDDDSRALKERAKEGGDEAGRATREDMLARGPPHLHILFRDLRESKINNIGMNELSRSRGMFRIKTVKKIEGGPQKAIIRFSFHREMEELVDEATADGYRLRPVYHHQKIGFVVSDFNAKTRICLAEYPRARSTGRTTSARAGYTITTSTSSPRWATWSSSRRLES</sequence>
<feature type="region of interest" description="Disordered" evidence="1">
    <location>
        <begin position="1"/>
        <end position="28"/>
    </location>
</feature>